<dbReference type="PROSITE" id="PS51318">
    <property type="entry name" value="TAT"/>
    <property type="match status" value="1"/>
</dbReference>
<dbReference type="Gene3D" id="2.60.40.420">
    <property type="entry name" value="Cupredoxins - blue copper proteins"/>
    <property type="match status" value="1"/>
</dbReference>
<dbReference type="Pfam" id="PF00127">
    <property type="entry name" value="Copper-bind"/>
    <property type="match status" value="1"/>
</dbReference>
<dbReference type="PROSITE" id="PS00196">
    <property type="entry name" value="COPPER_BLUE"/>
    <property type="match status" value="1"/>
</dbReference>
<dbReference type="RefSeq" id="WP_390245824.1">
    <property type="nucleotide sequence ID" value="NZ_JBHTAB010000008.1"/>
</dbReference>
<dbReference type="GO" id="GO:0046872">
    <property type="term" value="F:metal ion binding"/>
    <property type="evidence" value="ECO:0007669"/>
    <property type="project" value="UniProtKB-KW"/>
</dbReference>
<feature type="domain" description="Blue (type 1) copper" evidence="8">
    <location>
        <begin position="86"/>
        <end position="182"/>
    </location>
</feature>
<proteinExistence type="predicted"/>
<protein>
    <submittedName>
        <fullName evidence="9">Plastocyanin/azurin family copper-binding protein</fullName>
    </submittedName>
</protein>
<keyword evidence="2" id="KW-0813">Transport</keyword>
<dbReference type="CDD" id="cd04220">
    <property type="entry name" value="Halocyanin"/>
    <property type="match status" value="1"/>
</dbReference>
<gene>
    <name evidence="9" type="ORF">ACFQI8_14075</name>
</gene>
<keyword evidence="3" id="KW-0479">Metal-binding</keyword>
<organism evidence="9 10">
    <name type="scientific">Haloferax chudinovii</name>
    <dbReference type="NCBI Taxonomy" id="1109010"/>
    <lineage>
        <taxon>Archaea</taxon>
        <taxon>Methanobacteriati</taxon>
        <taxon>Methanobacteriota</taxon>
        <taxon>Stenosarchaea group</taxon>
        <taxon>Halobacteria</taxon>
        <taxon>Halobacteriales</taxon>
        <taxon>Haloferacaceae</taxon>
        <taxon>Haloferax</taxon>
    </lineage>
</organism>
<evidence type="ECO:0000313" key="10">
    <source>
        <dbReference type="Proteomes" id="UP001596460"/>
    </source>
</evidence>
<keyword evidence="6" id="KW-0472">Membrane</keyword>
<dbReference type="PANTHER" id="PTHR34192">
    <property type="entry name" value="PLASTOCYANIN MAJOR ISOFORM, CHLOROPLASTIC-RELATED"/>
    <property type="match status" value="1"/>
</dbReference>
<comment type="subcellular location">
    <subcellularLocation>
        <location evidence="1">Membrane</location>
    </subcellularLocation>
</comment>
<name>A0ABD5XHF6_9EURY</name>
<feature type="compositionally biased region" description="Acidic residues" evidence="7">
    <location>
        <begin position="50"/>
        <end position="75"/>
    </location>
</feature>
<reference evidence="9 10" key="1">
    <citation type="journal article" date="2019" name="Int. J. Syst. Evol. Microbiol.">
        <title>The Global Catalogue of Microorganisms (GCM) 10K type strain sequencing project: providing services to taxonomists for standard genome sequencing and annotation.</title>
        <authorList>
            <consortium name="The Broad Institute Genomics Platform"/>
            <consortium name="The Broad Institute Genome Sequencing Center for Infectious Disease"/>
            <person name="Wu L."/>
            <person name="Ma J."/>
        </authorList>
    </citation>
    <scope>NUCLEOTIDE SEQUENCE [LARGE SCALE GENOMIC DNA]</scope>
    <source>
        <strain evidence="9 10">DSM 26526</strain>
    </source>
</reference>
<dbReference type="InterPro" id="IPR000923">
    <property type="entry name" value="BlueCu_1"/>
</dbReference>
<evidence type="ECO:0000256" key="1">
    <source>
        <dbReference type="ARBA" id="ARBA00004370"/>
    </source>
</evidence>
<evidence type="ECO:0000256" key="2">
    <source>
        <dbReference type="ARBA" id="ARBA00022448"/>
    </source>
</evidence>
<evidence type="ECO:0000259" key="8">
    <source>
        <dbReference type="Pfam" id="PF00127"/>
    </source>
</evidence>
<dbReference type="Proteomes" id="UP001596460">
    <property type="component" value="Unassembled WGS sequence"/>
</dbReference>
<feature type="compositionally biased region" description="Polar residues" evidence="7">
    <location>
        <begin position="31"/>
        <end position="41"/>
    </location>
</feature>
<keyword evidence="4" id="KW-0249">Electron transport</keyword>
<dbReference type="InterPro" id="IPR006311">
    <property type="entry name" value="TAT_signal"/>
</dbReference>
<evidence type="ECO:0000256" key="5">
    <source>
        <dbReference type="ARBA" id="ARBA00023008"/>
    </source>
</evidence>
<evidence type="ECO:0000256" key="7">
    <source>
        <dbReference type="SAM" id="MobiDB-lite"/>
    </source>
</evidence>
<dbReference type="SUPFAM" id="SSF49503">
    <property type="entry name" value="Cupredoxins"/>
    <property type="match status" value="1"/>
</dbReference>
<evidence type="ECO:0000313" key="9">
    <source>
        <dbReference type="EMBL" id="MFC7130516.1"/>
    </source>
</evidence>
<comment type="caution">
    <text evidence="9">The sequence shown here is derived from an EMBL/GenBank/DDBJ whole genome shotgun (WGS) entry which is preliminary data.</text>
</comment>
<keyword evidence="5" id="KW-0186">Copper</keyword>
<evidence type="ECO:0000256" key="6">
    <source>
        <dbReference type="ARBA" id="ARBA00023136"/>
    </source>
</evidence>
<feature type="region of interest" description="Disordered" evidence="7">
    <location>
        <begin position="24"/>
        <end position="79"/>
    </location>
</feature>
<keyword evidence="10" id="KW-1185">Reference proteome</keyword>
<evidence type="ECO:0000256" key="3">
    <source>
        <dbReference type="ARBA" id="ARBA00022723"/>
    </source>
</evidence>
<dbReference type="PANTHER" id="PTHR34192:SF10">
    <property type="entry name" value="PLASTOCYANIN MAJOR ISOFORM, CHLOROPLASTIC-RELATED"/>
    <property type="match status" value="1"/>
</dbReference>
<evidence type="ECO:0000256" key="4">
    <source>
        <dbReference type="ARBA" id="ARBA00022982"/>
    </source>
</evidence>
<accession>A0ABD5XHF6</accession>
<dbReference type="GO" id="GO:0016020">
    <property type="term" value="C:membrane"/>
    <property type="evidence" value="ECO:0007669"/>
    <property type="project" value="UniProtKB-SubCell"/>
</dbReference>
<sequence length="224" mass="23839">MTNDSLFTRRRMLQLTGGAAVVGLAGCTGAPTNDSGANNTPADEPASDSSTEDQHDESEAETEGDGHDDGEDDHDDAVGAPADTAEVAMVNADDGFHFEPHVVRVNVGGTVTFVNESGSHSTTAYHPDNDQPQLVPDGAASWDSGILSEGGATFEHTFETEGVYHYYCIPHESLGMIGSVIVGEPDPHEQVALEEPPADKPERVREKLEELNGMIRTALDDDHE</sequence>
<dbReference type="InterPro" id="IPR028871">
    <property type="entry name" value="BlueCu_1_BS"/>
</dbReference>
<dbReference type="AlphaFoldDB" id="A0ABD5XHF6"/>
<dbReference type="InterPro" id="IPR008972">
    <property type="entry name" value="Cupredoxin"/>
</dbReference>
<dbReference type="EMBL" id="JBHTAB010000008">
    <property type="protein sequence ID" value="MFC7130516.1"/>
    <property type="molecule type" value="Genomic_DNA"/>
</dbReference>